<organism evidence="14 15">
    <name type="scientific">Escherichia coli</name>
    <dbReference type="NCBI Taxonomy" id="562"/>
    <lineage>
        <taxon>Bacteria</taxon>
        <taxon>Pseudomonadati</taxon>
        <taxon>Pseudomonadota</taxon>
        <taxon>Gammaproteobacteria</taxon>
        <taxon>Enterobacterales</taxon>
        <taxon>Enterobacteriaceae</taxon>
        <taxon>Escherichia</taxon>
    </lineage>
</organism>
<dbReference type="EMBL" id="AP022360">
    <property type="protein sequence ID" value="BBU81906.1"/>
    <property type="molecule type" value="Genomic_DNA"/>
</dbReference>
<evidence type="ECO:0000256" key="9">
    <source>
        <dbReference type="ARBA" id="ARBA00023002"/>
    </source>
</evidence>
<evidence type="ECO:0000256" key="7">
    <source>
        <dbReference type="ARBA" id="ARBA00022833"/>
    </source>
</evidence>
<dbReference type="PROSITE" id="PS00059">
    <property type="entry name" value="ADH_ZINC"/>
    <property type="match status" value="1"/>
</dbReference>
<proteinExistence type="inferred from homology"/>
<feature type="transmembrane region" description="Helical" evidence="12">
    <location>
        <begin position="6"/>
        <end position="29"/>
    </location>
</feature>
<evidence type="ECO:0000256" key="3">
    <source>
        <dbReference type="ARBA" id="ARBA00008072"/>
    </source>
</evidence>
<keyword evidence="5 12" id="KW-0812">Transmembrane</keyword>
<dbReference type="InterPro" id="IPR036291">
    <property type="entry name" value="NAD(P)-bd_dom_sf"/>
</dbReference>
<dbReference type="SUPFAM" id="SSF51735">
    <property type="entry name" value="NAD(P)-binding Rossmann-fold domains"/>
    <property type="match status" value="1"/>
</dbReference>
<feature type="transmembrane region" description="Helical" evidence="12">
    <location>
        <begin position="61"/>
        <end position="82"/>
    </location>
</feature>
<dbReference type="GO" id="GO:0016616">
    <property type="term" value="F:oxidoreductase activity, acting on the CH-OH group of donors, NAD or NADP as acceptor"/>
    <property type="evidence" value="ECO:0007669"/>
    <property type="project" value="UniProtKB-ARBA"/>
</dbReference>
<gene>
    <name evidence="14" type="ORF">EIMP300_33060</name>
</gene>
<dbReference type="InterPro" id="IPR020843">
    <property type="entry name" value="ER"/>
</dbReference>
<accession>A0A8S0FNU3</accession>
<comment type="cofactor">
    <cofactor evidence="1 11">
        <name>Zn(2+)</name>
        <dbReference type="ChEBI" id="CHEBI:29105"/>
    </cofactor>
</comment>
<dbReference type="GO" id="GO:0008270">
    <property type="term" value="F:zinc ion binding"/>
    <property type="evidence" value="ECO:0007669"/>
    <property type="project" value="InterPro"/>
</dbReference>
<evidence type="ECO:0000256" key="10">
    <source>
        <dbReference type="ARBA" id="ARBA00023136"/>
    </source>
</evidence>
<dbReference type="InterPro" id="IPR002328">
    <property type="entry name" value="ADH_Zn_CS"/>
</dbReference>
<dbReference type="GO" id="GO:0022857">
    <property type="term" value="F:transmembrane transporter activity"/>
    <property type="evidence" value="ECO:0007669"/>
    <property type="project" value="InterPro"/>
</dbReference>
<dbReference type="InterPro" id="IPR011032">
    <property type="entry name" value="GroES-like_sf"/>
</dbReference>
<dbReference type="Pfam" id="PF00107">
    <property type="entry name" value="ADH_zinc_N"/>
    <property type="match status" value="1"/>
</dbReference>
<evidence type="ECO:0000313" key="15">
    <source>
        <dbReference type="Proteomes" id="UP000467488"/>
    </source>
</evidence>
<evidence type="ECO:0000256" key="11">
    <source>
        <dbReference type="RuleBase" id="RU361277"/>
    </source>
</evidence>
<dbReference type="CDD" id="cd06579">
    <property type="entry name" value="TM_PBP1_transp_AraH_like"/>
    <property type="match status" value="1"/>
</dbReference>
<dbReference type="Gene3D" id="3.40.50.720">
    <property type="entry name" value="NAD(P)-binding Rossmann-like Domain"/>
    <property type="match status" value="1"/>
</dbReference>
<evidence type="ECO:0000256" key="5">
    <source>
        <dbReference type="ARBA" id="ARBA00022692"/>
    </source>
</evidence>
<evidence type="ECO:0000256" key="2">
    <source>
        <dbReference type="ARBA" id="ARBA00004429"/>
    </source>
</evidence>
<dbReference type="Proteomes" id="UP000467488">
    <property type="component" value="Chromosome"/>
</dbReference>
<dbReference type="InterPro" id="IPR013149">
    <property type="entry name" value="ADH-like_C"/>
</dbReference>
<protein>
    <recommendedName>
        <fullName evidence="13">Enoyl reductase (ER) domain-containing protein</fullName>
    </recommendedName>
</protein>
<comment type="similarity">
    <text evidence="3 11">Belongs to the zinc-containing alcohol dehydrogenase family.</text>
</comment>
<evidence type="ECO:0000256" key="8">
    <source>
        <dbReference type="ARBA" id="ARBA00022989"/>
    </source>
</evidence>
<dbReference type="GO" id="GO:0005886">
    <property type="term" value="C:plasma membrane"/>
    <property type="evidence" value="ECO:0007669"/>
    <property type="project" value="UniProtKB-SubCell"/>
</dbReference>
<sequence>MLDWLGGQFLGVPVSALIMMVLFALFVFISRKTAFGRSVFAVGGNATAAQLCGINVRRVRILIFTLSGLLAAVTGILLAARLGSGNAGAANGLEFDVIAAVVVGGTALSGGRGSLFGTLLGVLVITLIGNGLVLLGINSFFQQVVRGVIIVVAVLANILLTQRSSTPESETLNLNAPGAGAAGMKINRIVNEGFMKTMLAAYLPGNSTVDLREVAVPTPGINQVLIKMKSSGICGSDVHYIYHQHRATAAAPDKPLYQGFINGHEPCGQIVAMGQGCRHFKEGDRVLVYHISGCGFCPNCRRGFPISCTGEGKAAYGWQRDGGHAEYLLAEEKDHLILLPDALSYEDGAFISCGVGTAYEGILRGEVSGSDNVLVVGLGPVGMMAMMLAKGRGAKRIIGVDMLPERLAMAKQLGVMDHGYLATTEGLPQIIAELTHGGADVALDCSGNAAGRLLALQSTADWGRVVYIGETGKVEFEVSADLMHHQRRIIGSWVTSLFHQTLPNGKMRPRFNGLETVAA</sequence>
<dbReference type="Gene3D" id="3.90.180.10">
    <property type="entry name" value="Medium-chain alcohol dehydrogenases, catalytic domain"/>
    <property type="match status" value="1"/>
</dbReference>
<feature type="transmembrane region" description="Helical" evidence="12">
    <location>
        <begin position="143"/>
        <end position="160"/>
    </location>
</feature>
<feature type="domain" description="Enoyl reductase (ER)" evidence="13">
    <location>
        <begin position="205"/>
        <end position="519"/>
    </location>
</feature>
<dbReference type="AlphaFoldDB" id="A0A8S0FNU3"/>
<keyword evidence="8 12" id="KW-1133">Transmembrane helix</keyword>
<dbReference type="CDD" id="cd08239">
    <property type="entry name" value="THR_DH_like"/>
    <property type="match status" value="1"/>
</dbReference>
<dbReference type="PANTHER" id="PTHR43350">
    <property type="entry name" value="NAD-DEPENDENT ALCOHOL DEHYDROGENASE"/>
    <property type="match status" value="1"/>
</dbReference>
<dbReference type="PANTHER" id="PTHR43350:SF19">
    <property type="entry name" value="D-GULOSIDE 3-DEHYDROGENASE"/>
    <property type="match status" value="1"/>
</dbReference>
<dbReference type="Pfam" id="PF02653">
    <property type="entry name" value="BPD_transp_2"/>
    <property type="match status" value="1"/>
</dbReference>
<keyword evidence="9" id="KW-0560">Oxidoreductase</keyword>
<evidence type="ECO:0000256" key="4">
    <source>
        <dbReference type="ARBA" id="ARBA00022475"/>
    </source>
</evidence>
<reference evidence="14 15" key="1">
    <citation type="submission" date="2020-01" db="EMBL/GenBank/DDBJ databases">
        <title>Dynamics of blaIMP-6 dissemination in carbapenem resistant Enterobacteriacea isolated from regional surveillance in Osaka, Japan.</title>
        <authorList>
            <person name="Abe R."/>
            <person name="Akeda Y."/>
            <person name="Sugawara Y."/>
            <person name="Yamamoto N."/>
            <person name="Tomono K."/>
            <person name="Takeuchi D."/>
            <person name="Kawahara R."/>
            <person name="Hamada S."/>
        </authorList>
    </citation>
    <scope>NUCLEOTIDE SEQUENCE [LARGE SCALE GENOMIC DNA]</scope>
    <source>
        <strain evidence="14 15">E300</strain>
    </source>
</reference>
<dbReference type="SMART" id="SM00829">
    <property type="entry name" value="PKS_ER"/>
    <property type="match status" value="1"/>
</dbReference>
<name>A0A8S0FNU3_ECOLX</name>
<evidence type="ECO:0000256" key="1">
    <source>
        <dbReference type="ARBA" id="ARBA00001947"/>
    </source>
</evidence>
<dbReference type="SUPFAM" id="SSF50129">
    <property type="entry name" value="GroES-like"/>
    <property type="match status" value="1"/>
</dbReference>
<keyword evidence="4" id="KW-1003">Cell membrane</keyword>
<keyword evidence="6 11" id="KW-0479">Metal-binding</keyword>
<dbReference type="InterPro" id="IPR013154">
    <property type="entry name" value="ADH-like_N"/>
</dbReference>
<evidence type="ECO:0000313" key="14">
    <source>
        <dbReference type="EMBL" id="BBU81906.1"/>
    </source>
</evidence>
<evidence type="ECO:0000259" key="13">
    <source>
        <dbReference type="SMART" id="SM00829"/>
    </source>
</evidence>
<dbReference type="InterPro" id="IPR001851">
    <property type="entry name" value="ABC_transp_permease"/>
</dbReference>
<keyword evidence="10 12" id="KW-0472">Membrane</keyword>
<feature type="transmembrane region" description="Helical" evidence="12">
    <location>
        <begin position="115"/>
        <end position="137"/>
    </location>
</feature>
<evidence type="ECO:0000256" key="6">
    <source>
        <dbReference type="ARBA" id="ARBA00022723"/>
    </source>
</evidence>
<dbReference type="Pfam" id="PF08240">
    <property type="entry name" value="ADH_N"/>
    <property type="match status" value="1"/>
</dbReference>
<comment type="subcellular location">
    <subcellularLocation>
        <location evidence="2">Cell inner membrane</location>
        <topology evidence="2">Multi-pass membrane protein</topology>
    </subcellularLocation>
</comment>
<keyword evidence="7 11" id="KW-0862">Zinc</keyword>
<evidence type="ECO:0000256" key="12">
    <source>
        <dbReference type="SAM" id="Phobius"/>
    </source>
</evidence>